<sequence>MTIAVLNAGCASTDSDEPASRLSVLLNLFSSAFTVNSFTVSHVPFLSSRFSFSAVEHILSSALLNTVNLSEVADFRSLALFLSNQAHVVRINRK</sequence>
<accession>A0ABY3LJ22</accession>
<reference evidence="1 2" key="1">
    <citation type="submission" date="2018-10" db="EMBL/GenBank/DDBJ databases">
        <title>Draft genome sequence of Pantoea vagans isolated from corpses of the sugarcane aphid Melanaphis sacchari Zehntner.</title>
        <authorList>
            <person name="Toledo E."/>
            <person name="Pena G."/>
            <person name="Lozano L."/>
        </authorList>
    </citation>
    <scope>NUCLEOTIDE SEQUENCE [LARGE SCALE GENOMIC DNA]</scope>
    <source>
        <strain evidence="1 2">ET-90</strain>
    </source>
</reference>
<dbReference type="EMBL" id="RCNL01000002">
    <property type="protein sequence ID" value="TXL80192.1"/>
    <property type="molecule type" value="Genomic_DNA"/>
</dbReference>
<proteinExistence type="predicted"/>
<comment type="caution">
    <text evidence="1">The sequence shown here is derived from an EMBL/GenBank/DDBJ whole genome shotgun (WGS) entry which is preliminary data.</text>
</comment>
<gene>
    <name evidence="1" type="ORF">D9O29_08075</name>
</gene>
<dbReference type="RefSeq" id="WP_147788997.1">
    <property type="nucleotide sequence ID" value="NZ_RCNL01000002.1"/>
</dbReference>
<name>A0ABY3LJ22_9GAMM</name>
<keyword evidence="2" id="KW-1185">Reference proteome</keyword>
<evidence type="ECO:0000313" key="1">
    <source>
        <dbReference type="EMBL" id="TXL80192.1"/>
    </source>
</evidence>
<organism evidence="1 2">
    <name type="scientific">Pantoea vagans</name>
    <dbReference type="NCBI Taxonomy" id="470934"/>
    <lineage>
        <taxon>Bacteria</taxon>
        <taxon>Pseudomonadati</taxon>
        <taxon>Pseudomonadota</taxon>
        <taxon>Gammaproteobacteria</taxon>
        <taxon>Enterobacterales</taxon>
        <taxon>Erwiniaceae</taxon>
        <taxon>Pantoea</taxon>
    </lineage>
</organism>
<dbReference type="Proteomes" id="UP000426772">
    <property type="component" value="Unassembled WGS sequence"/>
</dbReference>
<protein>
    <submittedName>
        <fullName evidence="1">Uncharacterized protein</fullName>
    </submittedName>
</protein>
<evidence type="ECO:0000313" key="2">
    <source>
        <dbReference type="Proteomes" id="UP000426772"/>
    </source>
</evidence>